<dbReference type="GO" id="GO:0005886">
    <property type="term" value="C:plasma membrane"/>
    <property type="evidence" value="ECO:0007669"/>
    <property type="project" value="UniProtKB-SubCell"/>
</dbReference>
<evidence type="ECO:0000259" key="17">
    <source>
        <dbReference type="PROSITE" id="PS50885"/>
    </source>
</evidence>
<evidence type="ECO:0000256" key="12">
    <source>
        <dbReference type="ARBA" id="ARBA00022989"/>
    </source>
</evidence>
<dbReference type="Pfam" id="PF00512">
    <property type="entry name" value="HisKA"/>
    <property type="match status" value="1"/>
</dbReference>
<dbReference type="PRINTS" id="PR00344">
    <property type="entry name" value="BCTRLSENSOR"/>
</dbReference>
<evidence type="ECO:0000256" key="4">
    <source>
        <dbReference type="ARBA" id="ARBA00022475"/>
    </source>
</evidence>
<sequence>MSRLRKLVRLFTLRRISGQIAALILSTLVLIHALIAGYVLVSRPKPSLLTDEPLQQFELIVRILDKTPRNERRVLVENIGRGLPDLQLRLTEGGPRASATPTTAIPSPFDGRVQIVQRRPPEQDSVLFDLGDGEVLDATVRTPSIPGFITGLWASTLLFLVISITLLGVWAGRALSAPLSAFARAAESFSLSRSSAPLPESGPEEIRSAAKALNLMRNRITSLMNDRTRMLAAISHDLRTPITRLRLRSEYIEDDTQRTQTLRDLDQMQAMLESVLILLRGGSGARPTLVDIAALVQMVCEEFADCGHAVHYHGPSRLTLTVKPDEIRRTLANLIGNAIRFGSEVNVALSVADAVTTIEVSDDGPGIPDDKKAAMLEPFVRGDDARTMNETSGFGLGLSIASSIVEAHGGSLSLQDNQPHGLKVVIVLSERRCQASANE</sequence>
<name>A0A0E4BU41_9BRAD</name>
<evidence type="ECO:0000256" key="6">
    <source>
        <dbReference type="ARBA" id="ARBA00022553"/>
    </source>
</evidence>
<keyword evidence="8 15" id="KW-0812">Transmembrane</keyword>
<evidence type="ECO:0000256" key="2">
    <source>
        <dbReference type="ARBA" id="ARBA00004429"/>
    </source>
</evidence>
<evidence type="ECO:0000256" key="14">
    <source>
        <dbReference type="ARBA" id="ARBA00023136"/>
    </source>
</evidence>
<comment type="catalytic activity">
    <reaction evidence="1">
        <text>ATP + protein L-histidine = ADP + protein N-phospho-L-histidine.</text>
        <dbReference type="EC" id="2.7.13.3"/>
    </reaction>
</comment>
<evidence type="ECO:0000256" key="5">
    <source>
        <dbReference type="ARBA" id="ARBA00022519"/>
    </source>
</evidence>
<dbReference type="Gene3D" id="3.30.565.10">
    <property type="entry name" value="Histidine kinase-like ATPase, C-terminal domain"/>
    <property type="match status" value="1"/>
</dbReference>
<keyword evidence="14 15" id="KW-0472">Membrane</keyword>
<dbReference type="SUPFAM" id="SSF55874">
    <property type="entry name" value="ATPase domain of HSP90 chaperone/DNA topoisomerase II/histidine kinase"/>
    <property type="match status" value="1"/>
</dbReference>
<feature type="domain" description="HAMP" evidence="17">
    <location>
        <begin position="173"/>
        <end position="225"/>
    </location>
</feature>
<evidence type="ECO:0000313" key="19">
    <source>
        <dbReference type="Proteomes" id="UP000063308"/>
    </source>
</evidence>
<dbReference type="InterPro" id="IPR003661">
    <property type="entry name" value="HisK_dim/P_dom"/>
</dbReference>
<dbReference type="SMART" id="SM00387">
    <property type="entry name" value="HATPase_c"/>
    <property type="match status" value="1"/>
</dbReference>
<keyword evidence="13" id="KW-0902">Two-component regulatory system</keyword>
<evidence type="ECO:0000256" key="8">
    <source>
        <dbReference type="ARBA" id="ARBA00022692"/>
    </source>
</evidence>
<comment type="subcellular location">
    <subcellularLocation>
        <location evidence="2">Cell inner membrane</location>
        <topology evidence="2">Multi-pass membrane protein</topology>
    </subcellularLocation>
</comment>
<dbReference type="SUPFAM" id="SSF47384">
    <property type="entry name" value="Homodimeric domain of signal transducing histidine kinase"/>
    <property type="match status" value="1"/>
</dbReference>
<dbReference type="InterPro" id="IPR036097">
    <property type="entry name" value="HisK_dim/P_sf"/>
</dbReference>
<dbReference type="PANTHER" id="PTHR44936">
    <property type="entry name" value="SENSOR PROTEIN CREC"/>
    <property type="match status" value="1"/>
</dbReference>
<evidence type="ECO:0000256" key="1">
    <source>
        <dbReference type="ARBA" id="ARBA00000085"/>
    </source>
</evidence>
<evidence type="ECO:0000256" key="7">
    <source>
        <dbReference type="ARBA" id="ARBA00022679"/>
    </source>
</evidence>
<keyword evidence="11" id="KW-0067">ATP-binding</keyword>
<dbReference type="SMART" id="SM00304">
    <property type="entry name" value="HAMP"/>
    <property type="match status" value="1"/>
</dbReference>
<dbReference type="EC" id="2.7.13.3" evidence="3"/>
<dbReference type="EMBL" id="AP014685">
    <property type="protein sequence ID" value="BAR60914.1"/>
    <property type="molecule type" value="Genomic_DNA"/>
</dbReference>
<dbReference type="PROSITE" id="PS50885">
    <property type="entry name" value="HAMP"/>
    <property type="match status" value="1"/>
</dbReference>
<dbReference type="InterPro" id="IPR004358">
    <property type="entry name" value="Sig_transdc_His_kin-like_C"/>
</dbReference>
<dbReference type="AlphaFoldDB" id="A0A0E4BU41"/>
<dbReference type="InterPro" id="IPR005467">
    <property type="entry name" value="His_kinase_dom"/>
</dbReference>
<evidence type="ECO:0000259" key="16">
    <source>
        <dbReference type="PROSITE" id="PS50109"/>
    </source>
</evidence>
<evidence type="ECO:0000256" key="13">
    <source>
        <dbReference type="ARBA" id="ARBA00023012"/>
    </source>
</evidence>
<protein>
    <recommendedName>
        <fullName evidence="3">histidine kinase</fullName>
        <ecNumber evidence="3">2.7.13.3</ecNumber>
    </recommendedName>
</protein>
<dbReference type="GO" id="GO:0005524">
    <property type="term" value="F:ATP binding"/>
    <property type="evidence" value="ECO:0007669"/>
    <property type="project" value="UniProtKB-KW"/>
</dbReference>
<dbReference type="SMART" id="SM00388">
    <property type="entry name" value="HisKA"/>
    <property type="match status" value="1"/>
</dbReference>
<feature type="transmembrane region" description="Helical" evidence="15">
    <location>
        <begin position="20"/>
        <end position="41"/>
    </location>
</feature>
<organism evidence="18 19">
    <name type="scientific">Bradyrhizobium diazoefficiens</name>
    <dbReference type="NCBI Taxonomy" id="1355477"/>
    <lineage>
        <taxon>Bacteria</taxon>
        <taxon>Pseudomonadati</taxon>
        <taxon>Pseudomonadota</taxon>
        <taxon>Alphaproteobacteria</taxon>
        <taxon>Hyphomicrobiales</taxon>
        <taxon>Nitrobacteraceae</taxon>
        <taxon>Bradyrhizobium</taxon>
    </lineage>
</organism>
<proteinExistence type="predicted"/>
<dbReference type="PANTHER" id="PTHR44936:SF5">
    <property type="entry name" value="SENSOR HISTIDINE KINASE ENVZ"/>
    <property type="match status" value="1"/>
</dbReference>
<dbReference type="Pfam" id="PF00672">
    <property type="entry name" value="HAMP"/>
    <property type="match status" value="1"/>
</dbReference>
<dbReference type="CDD" id="cd00082">
    <property type="entry name" value="HisKA"/>
    <property type="match status" value="1"/>
</dbReference>
<dbReference type="InterPro" id="IPR036890">
    <property type="entry name" value="HATPase_C_sf"/>
</dbReference>
<keyword evidence="9" id="KW-0547">Nucleotide-binding</keyword>
<evidence type="ECO:0000256" key="3">
    <source>
        <dbReference type="ARBA" id="ARBA00012438"/>
    </source>
</evidence>
<dbReference type="Proteomes" id="UP000063308">
    <property type="component" value="Chromosome"/>
</dbReference>
<dbReference type="Pfam" id="PF02518">
    <property type="entry name" value="HATPase_c"/>
    <property type="match status" value="1"/>
</dbReference>
<dbReference type="Gene3D" id="1.10.287.130">
    <property type="match status" value="1"/>
</dbReference>
<feature type="domain" description="Histidine kinase" evidence="16">
    <location>
        <begin position="233"/>
        <end position="432"/>
    </location>
</feature>
<keyword evidence="10" id="KW-0418">Kinase</keyword>
<evidence type="ECO:0000256" key="10">
    <source>
        <dbReference type="ARBA" id="ARBA00022777"/>
    </source>
</evidence>
<dbReference type="CDD" id="cd00075">
    <property type="entry name" value="HATPase"/>
    <property type="match status" value="1"/>
</dbReference>
<evidence type="ECO:0000256" key="11">
    <source>
        <dbReference type="ARBA" id="ARBA00022840"/>
    </source>
</evidence>
<dbReference type="InterPro" id="IPR003660">
    <property type="entry name" value="HAMP_dom"/>
</dbReference>
<dbReference type="GO" id="GO:0000155">
    <property type="term" value="F:phosphorelay sensor kinase activity"/>
    <property type="evidence" value="ECO:0007669"/>
    <property type="project" value="InterPro"/>
</dbReference>
<keyword evidence="5" id="KW-0997">Cell inner membrane</keyword>
<feature type="transmembrane region" description="Helical" evidence="15">
    <location>
        <begin position="152"/>
        <end position="172"/>
    </location>
</feature>
<keyword evidence="12 15" id="KW-1133">Transmembrane helix</keyword>
<dbReference type="InterPro" id="IPR003594">
    <property type="entry name" value="HATPase_dom"/>
</dbReference>
<gene>
    <name evidence="18" type="ORF">NK6_7763</name>
</gene>
<dbReference type="InterPro" id="IPR050980">
    <property type="entry name" value="2C_sensor_his_kinase"/>
</dbReference>
<evidence type="ECO:0000313" key="18">
    <source>
        <dbReference type="EMBL" id="BAR60914.1"/>
    </source>
</evidence>
<evidence type="ECO:0000256" key="15">
    <source>
        <dbReference type="SAM" id="Phobius"/>
    </source>
</evidence>
<keyword evidence="7" id="KW-0808">Transferase</keyword>
<keyword evidence="6" id="KW-0597">Phosphoprotein</keyword>
<evidence type="ECO:0000256" key="9">
    <source>
        <dbReference type="ARBA" id="ARBA00022741"/>
    </source>
</evidence>
<dbReference type="PROSITE" id="PS50109">
    <property type="entry name" value="HIS_KIN"/>
    <property type="match status" value="1"/>
</dbReference>
<accession>A0A0E4BU41</accession>
<reference evidence="18 19" key="1">
    <citation type="submission" date="2014-11" db="EMBL/GenBank/DDBJ databases">
        <title>Symbiosis island explosion on the genome of extra-slow-growing strains of soybean bradyrhizobia with massive insertion sequences.</title>
        <authorList>
            <person name="Iida T."/>
            <person name="Minamisawa K."/>
        </authorList>
    </citation>
    <scope>NUCLEOTIDE SEQUENCE [LARGE SCALE GENOMIC DNA]</scope>
    <source>
        <strain evidence="18 19">NK6</strain>
    </source>
</reference>
<keyword evidence="4" id="KW-1003">Cell membrane</keyword>